<dbReference type="SMART" id="SM00448">
    <property type="entry name" value="REC"/>
    <property type="match status" value="1"/>
</dbReference>
<dbReference type="PANTHER" id="PTHR44520:SF2">
    <property type="entry name" value="RESPONSE REGULATOR RCP1"/>
    <property type="match status" value="1"/>
</dbReference>
<dbReference type="PANTHER" id="PTHR44520">
    <property type="entry name" value="RESPONSE REGULATOR RCP1-RELATED"/>
    <property type="match status" value="1"/>
</dbReference>
<feature type="domain" description="Response regulatory" evidence="2">
    <location>
        <begin position="8"/>
        <end position="133"/>
    </location>
</feature>
<accession>A0ABZ0TRX6</accession>
<dbReference type="InterPro" id="IPR001789">
    <property type="entry name" value="Sig_transdc_resp-reg_receiver"/>
</dbReference>
<evidence type="ECO:0000313" key="4">
    <source>
        <dbReference type="Proteomes" id="UP001324380"/>
    </source>
</evidence>
<dbReference type="Gene3D" id="3.40.50.2300">
    <property type="match status" value="1"/>
</dbReference>
<protein>
    <submittedName>
        <fullName evidence="3">Response regulator</fullName>
    </submittedName>
</protein>
<dbReference type="PROSITE" id="PS50110">
    <property type="entry name" value="RESPONSE_REGULATORY"/>
    <property type="match status" value="1"/>
</dbReference>
<dbReference type="SUPFAM" id="SSF52172">
    <property type="entry name" value="CheY-like"/>
    <property type="match status" value="1"/>
</dbReference>
<feature type="modified residue" description="4-aspartylphosphate" evidence="1">
    <location>
        <position position="65"/>
    </location>
</feature>
<evidence type="ECO:0000259" key="2">
    <source>
        <dbReference type="PROSITE" id="PS50110"/>
    </source>
</evidence>
<dbReference type="Pfam" id="PF00072">
    <property type="entry name" value="Response_reg"/>
    <property type="match status" value="1"/>
</dbReference>
<dbReference type="InterPro" id="IPR011006">
    <property type="entry name" value="CheY-like_superfamily"/>
</dbReference>
<dbReference type="EMBL" id="CP139558">
    <property type="protein sequence ID" value="WPU95664.1"/>
    <property type="molecule type" value="Genomic_DNA"/>
</dbReference>
<proteinExistence type="predicted"/>
<sequence>MSYIEPEHILIIDDDEINNFIAERLIKRVSKDTRITICRNGHDALVQLSTIQEKEGIWPKFIFLDLTMSVMDGWEFLESYRKLNEDQTNDTRVVIVTSSVFRHDMDRAREHPVESEYIIKPLTSERLFKLFAT</sequence>
<keyword evidence="4" id="KW-1185">Reference proteome</keyword>
<evidence type="ECO:0000256" key="1">
    <source>
        <dbReference type="PROSITE-ProRule" id="PRU00169"/>
    </source>
</evidence>
<name>A0ABZ0TRX6_9SPHI</name>
<dbReference type="RefSeq" id="WP_321564770.1">
    <property type="nucleotide sequence ID" value="NZ_CP139558.1"/>
</dbReference>
<reference evidence="3 4" key="1">
    <citation type="submission" date="2023-11" db="EMBL/GenBank/DDBJ databases">
        <title>Analysis of the Genomes of Mucilaginibacter gossypii cycad 4 and M. sabulilitoris SNA2: microbes with the potential for plant growth promotion.</title>
        <authorList>
            <person name="Hirsch A.M."/>
            <person name="Humm E."/>
            <person name="Rubbi M."/>
            <person name="Del Vecchio G."/>
            <person name="Ha S.M."/>
            <person name="Pellegrini M."/>
            <person name="Gunsalus R.P."/>
        </authorList>
    </citation>
    <scope>NUCLEOTIDE SEQUENCE [LARGE SCALE GENOMIC DNA]</scope>
    <source>
        <strain evidence="3 4">SNA2</strain>
    </source>
</reference>
<dbReference type="InterPro" id="IPR052893">
    <property type="entry name" value="TCS_response_regulator"/>
</dbReference>
<organism evidence="3 4">
    <name type="scientific">Mucilaginibacter sabulilitoris</name>
    <dbReference type="NCBI Taxonomy" id="1173583"/>
    <lineage>
        <taxon>Bacteria</taxon>
        <taxon>Pseudomonadati</taxon>
        <taxon>Bacteroidota</taxon>
        <taxon>Sphingobacteriia</taxon>
        <taxon>Sphingobacteriales</taxon>
        <taxon>Sphingobacteriaceae</taxon>
        <taxon>Mucilaginibacter</taxon>
    </lineage>
</organism>
<evidence type="ECO:0000313" key="3">
    <source>
        <dbReference type="EMBL" id="WPU95664.1"/>
    </source>
</evidence>
<gene>
    <name evidence="3" type="ORF">SNE25_09055</name>
</gene>
<keyword evidence="1" id="KW-0597">Phosphoprotein</keyword>
<dbReference type="Proteomes" id="UP001324380">
    <property type="component" value="Chromosome"/>
</dbReference>